<feature type="domain" description="DUF5753" evidence="1">
    <location>
        <begin position="1"/>
        <end position="42"/>
    </location>
</feature>
<sequence length="49" mass="5961">MYVEPLASAFYLEKPWDIDQYETALKTLQQYSLNSDESRDLLWRLMQLF</sequence>
<evidence type="ECO:0000313" key="2">
    <source>
        <dbReference type="EMBL" id="GAA0444109.1"/>
    </source>
</evidence>
<evidence type="ECO:0000259" key="1">
    <source>
        <dbReference type="Pfam" id="PF19054"/>
    </source>
</evidence>
<accession>A0ABP3J6S2</accession>
<evidence type="ECO:0000313" key="3">
    <source>
        <dbReference type="Proteomes" id="UP001499895"/>
    </source>
</evidence>
<proteinExistence type="predicted"/>
<keyword evidence="3" id="KW-1185">Reference proteome</keyword>
<dbReference type="Pfam" id="PF19054">
    <property type="entry name" value="DUF5753"/>
    <property type="match status" value="1"/>
</dbReference>
<organism evidence="2 3">
    <name type="scientific">Streptomyces stramineus</name>
    <dbReference type="NCBI Taxonomy" id="173861"/>
    <lineage>
        <taxon>Bacteria</taxon>
        <taxon>Bacillati</taxon>
        <taxon>Actinomycetota</taxon>
        <taxon>Actinomycetes</taxon>
        <taxon>Kitasatosporales</taxon>
        <taxon>Streptomycetaceae</taxon>
        <taxon>Streptomyces</taxon>
    </lineage>
</organism>
<reference evidence="3" key="1">
    <citation type="journal article" date="2019" name="Int. J. Syst. Evol. Microbiol.">
        <title>The Global Catalogue of Microorganisms (GCM) 10K type strain sequencing project: providing services to taxonomists for standard genome sequencing and annotation.</title>
        <authorList>
            <consortium name="The Broad Institute Genomics Platform"/>
            <consortium name="The Broad Institute Genome Sequencing Center for Infectious Disease"/>
            <person name="Wu L."/>
            <person name="Ma J."/>
        </authorList>
    </citation>
    <scope>NUCLEOTIDE SEQUENCE [LARGE SCALE GENOMIC DNA]</scope>
    <source>
        <strain evidence="3">JCM 10649</strain>
    </source>
</reference>
<dbReference type="EMBL" id="BAAAHB010000001">
    <property type="protein sequence ID" value="GAA0444109.1"/>
    <property type="molecule type" value="Genomic_DNA"/>
</dbReference>
<dbReference type="InterPro" id="IPR043917">
    <property type="entry name" value="DUF5753"/>
</dbReference>
<name>A0ABP3J6S2_9ACTN</name>
<protein>
    <recommendedName>
        <fullName evidence="1">DUF5753 domain-containing protein</fullName>
    </recommendedName>
</protein>
<gene>
    <name evidence="2" type="ORF">GCM10009544_03670</name>
</gene>
<dbReference type="Proteomes" id="UP001499895">
    <property type="component" value="Unassembled WGS sequence"/>
</dbReference>
<comment type="caution">
    <text evidence="2">The sequence shown here is derived from an EMBL/GenBank/DDBJ whole genome shotgun (WGS) entry which is preliminary data.</text>
</comment>